<dbReference type="Proteomes" id="UP000003340">
    <property type="component" value="Unassembled WGS sequence"/>
</dbReference>
<evidence type="ECO:0000256" key="3">
    <source>
        <dbReference type="ARBA" id="ARBA00009370"/>
    </source>
</evidence>
<evidence type="ECO:0000313" key="9">
    <source>
        <dbReference type="EMBL" id="EEG28507.1"/>
    </source>
</evidence>
<evidence type="ECO:0000256" key="1">
    <source>
        <dbReference type="ARBA" id="ARBA00000677"/>
    </source>
</evidence>
<dbReference type="InterPro" id="IPR019533">
    <property type="entry name" value="Peptidase_S26"/>
</dbReference>
<dbReference type="PRINTS" id="PR00727">
    <property type="entry name" value="LEADERPTASE"/>
</dbReference>
<dbReference type="GO" id="GO:0009003">
    <property type="term" value="F:signal peptidase activity"/>
    <property type="evidence" value="ECO:0007669"/>
    <property type="project" value="UniProtKB-EC"/>
</dbReference>
<proteinExistence type="inferred from homology"/>
<accession>C0EJ42</accession>
<feature type="transmembrane region" description="Helical" evidence="7">
    <location>
        <begin position="19"/>
        <end position="41"/>
    </location>
</feature>
<dbReference type="GO" id="GO:0004252">
    <property type="term" value="F:serine-type endopeptidase activity"/>
    <property type="evidence" value="ECO:0007669"/>
    <property type="project" value="InterPro"/>
</dbReference>
<reference evidence="9 10" key="2">
    <citation type="submission" date="2009-02" db="EMBL/GenBank/DDBJ databases">
        <title>Draft genome sequence of Clostridium methylpentosum (DSM 5476).</title>
        <authorList>
            <person name="Sudarsanam P."/>
            <person name="Ley R."/>
            <person name="Guruge J."/>
            <person name="Turnbaugh P.J."/>
            <person name="Mahowald M."/>
            <person name="Liep D."/>
            <person name="Gordon J."/>
        </authorList>
    </citation>
    <scope>NUCLEOTIDE SEQUENCE [LARGE SCALE GENOMIC DNA]</scope>
    <source>
        <strain evidence="9 10">DSM 5476</strain>
    </source>
</reference>
<evidence type="ECO:0000256" key="2">
    <source>
        <dbReference type="ARBA" id="ARBA00004401"/>
    </source>
</evidence>
<dbReference type="InterPro" id="IPR019757">
    <property type="entry name" value="Pept_S26A_signal_pept_1_Lys-AS"/>
</dbReference>
<evidence type="ECO:0000256" key="4">
    <source>
        <dbReference type="ARBA" id="ARBA00013208"/>
    </source>
</evidence>
<sequence length="183" mass="20606">MTEQDAVQEREGYSFKKEFFDICETIVFSLVVLILIFLFIFRVVGVEGDSMEYTLSTGDRLIVSHLFYDPKPGDIVVVELDEYFDTPIIKRVIAVGGQTVDIDSETGKVRVDGQELDEPYTHDPTTPKSLHYPMTVPEGSVFVMGDNRANSTDGRNFGYVDKKHILGKAIFRIFPVTKIGILS</sequence>
<dbReference type="GO" id="GO:0005886">
    <property type="term" value="C:plasma membrane"/>
    <property type="evidence" value="ECO:0007669"/>
    <property type="project" value="UniProtKB-SubCell"/>
</dbReference>
<comment type="subcellular location">
    <subcellularLocation>
        <location evidence="2">Cell membrane</location>
        <topology evidence="2">Single-pass type II membrane protein</topology>
    </subcellularLocation>
    <subcellularLocation>
        <location evidence="7">Membrane</location>
        <topology evidence="7">Single-pass type II membrane protein</topology>
    </subcellularLocation>
</comment>
<dbReference type="InterPro" id="IPR000223">
    <property type="entry name" value="Pept_S26A_signal_pept_1"/>
</dbReference>
<name>C0EJ42_9FIRM</name>
<keyword evidence="7" id="KW-1133">Transmembrane helix</keyword>
<dbReference type="EMBL" id="ACEC01000136">
    <property type="protein sequence ID" value="EEG28507.1"/>
    <property type="molecule type" value="Genomic_DNA"/>
</dbReference>
<dbReference type="SUPFAM" id="SSF51306">
    <property type="entry name" value="LexA/Signal peptidase"/>
    <property type="match status" value="1"/>
</dbReference>
<dbReference type="PROSITE" id="PS00761">
    <property type="entry name" value="SPASE_I_3"/>
    <property type="match status" value="1"/>
</dbReference>
<dbReference type="NCBIfam" id="TIGR02227">
    <property type="entry name" value="sigpep_I_bact"/>
    <property type="match status" value="1"/>
</dbReference>
<dbReference type="Pfam" id="PF10502">
    <property type="entry name" value="Peptidase_S26"/>
    <property type="match status" value="1"/>
</dbReference>
<dbReference type="STRING" id="537013.CLOSTMETH_03888"/>
<evidence type="ECO:0000259" key="8">
    <source>
        <dbReference type="Pfam" id="PF10502"/>
    </source>
</evidence>
<dbReference type="AlphaFoldDB" id="C0EJ42"/>
<dbReference type="PANTHER" id="PTHR43390:SF1">
    <property type="entry name" value="CHLOROPLAST PROCESSING PEPTIDASE"/>
    <property type="match status" value="1"/>
</dbReference>
<comment type="catalytic activity">
    <reaction evidence="1 7">
        <text>Cleavage of hydrophobic, N-terminal signal or leader sequences from secreted and periplasmic proteins.</text>
        <dbReference type="EC" id="3.4.21.89"/>
    </reaction>
</comment>
<protein>
    <recommendedName>
        <fullName evidence="4 7">Signal peptidase I</fullName>
        <ecNumber evidence="4 7">3.4.21.89</ecNumber>
    </recommendedName>
</protein>
<dbReference type="InterPro" id="IPR019758">
    <property type="entry name" value="Pept_S26A_signal_pept_1_CS"/>
</dbReference>
<comment type="caution">
    <text evidence="9">The sequence shown here is derived from an EMBL/GenBank/DDBJ whole genome shotgun (WGS) entry which is preliminary data.</text>
</comment>
<feature type="active site" evidence="6">
    <location>
        <position position="50"/>
    </location>
</feature>
<dbReference type="eggNOG" id="COG0681">
    <property type="taxonomic scope" value="Bacteria"/>
</dbReference>
<evidence type="ECO:0000256" key="6">
    <source>
        <dbReference type="PIRSR" id="PIRSR600223-1"/>
    </source>
</evidence>
<dbReference type="PANTHER" id="PTHR43390">
    <property type="entry name" value="SIGNAL PEPTIDASE I"/>
    <property type="match status" value="1"/>
</dbReference>
<dbReference type="EC" id="3.4.21.89" evidence="4 7"/>
<keyword evidence="7" id="KW-0472">Membrane</keyword>
<dbReference type="CDD" id="cd06530">
    <property type="entry name" value="S26_SPase_I"/>
    <property type="match status" value="1"/>
</dbReference>
<dbReference type="InterPro" id="IPR036286">
    <property type="entry name" value="LexA/Signal_pep-like_sf"/>
</dbReference>
<keyword evidence="7" id="KW-0812">Transmembrane</keyword>
<reference evidence="9 10" key="1">
    <citation type="submission" date="2009-01" db="EMBL/GenBank/DDBJ databases">
        <authorList>
            <person name="Fulton L."/>
            <person name="Clifton S."/>
            <person name="Fulton B."/>
            <person name="Xu J."/>
            <person name="Minx P."/>
            <person name="Pepin K.H."/>
            <person name="Johnson M."/>
            <person name="Bhonagiri V."/>
            <person name="Nash W.E."/>
            <person name="Mardis E.R."/>
            <person name="Wilson R.K."/>
        </authorList>
    </citation>
    <scope>NUCLEOTIDE SEQUENCE [LARGE SCALE GENOMIC DNA]</scope>
    <source>
        <strain evidence="9 10">DSM 5476</strain>
    </source>
</reference>
<dbReference type="GO" id="GO:0006465">
    <property type="term" value="P:signal peptide processing"/>
    <property type="evidence" value="ECO:0007669"/>
    <property type="project" value="InterPro"/>
</dbReference>
<keyword evidence="10" id="KW-1185">Reference proteome</keyword>
<keyword evidence="7" id="KW-0645">Protease</keyword>
<dbReference type="HOGENOM" id="CLU_028723_5_3_9"/>
<dbReference type="Gene3D" id="2.10.109.10">
    <property type="entry name" value="Umud Fragment, subunit A"/>
    <property type="match status" value="1"/>
</dbReference>
<organism evidence="9 10">
    <name type="scientific">[Clostridium] methylpentosum DSM 5476</name>
    <dbReference type="NCBI Taxonomy" id="537013"/>
    <lineage>
        <taxon>Bacteria</taxon>
        <taxon>Bacillati</taxon>
        <taxon>Bacillota</taxon>
        <taxon>Clostridia</taxon>
        <taxon>Eubacteriales</taxon>
        <taxon>Oscillospiraceae</taxon>
        <taxon>Oscillospiraceae incertae sedis</taxon>
    </lineage>
</organism>
<evidence type="ECO:0000256" key="5">
    <source>
        <dbReference type="ARBA" id="ARBA00022801"/>
    </source>
</evidence>
<evidence type="ECO:0000256" key="7">
    <source>
        <dbReference type="RuleBase" id="RU362042"/>
    </source>
</evidence>
<feature type="domain" description="Peptidase S26" evidence="8">
    <location>
        <begin position="22"/>
        <end position="173"/>
    </location>
</feature>
<evidence type="ECO:0000313" key="10">
    <source>
        <dbReference type="Proteomes" id="UP000003340"/>
    </source>
</evidence>
<feature type="active site" evidence="6">
    <location>
        <position position="90"/>
    </location>
</feature>
<gene>
    <name evidence="9" type="primary">lepB</name>
    <name evidence="9" type="ORF">CLOSTMETH_03888</name>
</gene>
<comment type="similarity">
    <text evidence="3 7">Belongs to the peptidase S26 family.</text>
</comment>
<keyword evidence="5 7" id="KW-0378">Hydrolase</keyword>
<dbReference type="PROSITE" id="PS00760">
    <property type="entry name" value="SPASE_I_2"/>
    <property type="match status" value="1"/>
</dbReference>